<evidence type="ECO:0000313" key="2">
    <source>
        <dbReference type="EMBL" id="ELW46920.1"/>
    </source>
</evidence>
<dbReference type="Pfam" id="PF01454">
    <property type="entry name" value="MAGE"/>
    <property type="match status" value="1"/>
</dbReference>
<dbReference type="InterPro" id="IPR041898">
    <property type="entry name" value="MAGE_WH1"/>
</dbReference>
<dbReference type="PANTHER" id="PTHR11736">
    <property type="entry name" value="MELANOMA-ASSOCIATED ANTIGEN MAGE ANTIGEN"/>
    <property type="match status" value="1"/>
</dbReference>
<evidence type="ECO:0000313" key="3">
    <source>
        <dbReference type="Proteomes" id="UP000011518"/>
    </source>
</evidence>
<protein>
    <submittedName>
        <fullName evidence="2">Melanoma-associated antigen 10</fullName>
    </submittedName>
</protein>
<accession>L9J8M0</accession>
<dbReference type="FunFam" id="1.10.10.1210:FF:000001">
    <property type="entry name" value="melanoma-associated antigen D1"/>
    <property type="match status" value="1"/>
</dbReference>
<reference evidence="3" key="2">
    <citation type="journal article" date="2013" name="Nat. Commun.">
        <title>Genome of the Chinese tree shrew.</title>
        <authorList>
            <person name="Fan Y."/>
            <person name="Huang Z.Y."/>
            <person name="Cao C.C."/>
            <person name="Chen C.S."/>
            <person name="Chen Y.X."/>
            <person name="Fan D.D."/>
            <person name="He J."/>
            <person name="Hou H.L."/>
            <person name="Hu L."/>
            <person name="Hu X.T."/>
            <person name="Jiang X.T."/>
            <person name="Lai R."/>
            <person name="Lang Y.S."/>
            <person name="Liang B."/>
            <person name="Liao S.G."/>
            <person name="Mu D."/>
            <person name="Ma Y.Y."/>
            <person name="Niu Y.Y."/>
            <person name="Sun X.Q."/>
            <person name="Xia J.Q."/>
            <person name="Xiao J."/>
            <person name="Xiong Z.Q."/>
            <person name="Xu L."/>
            <person name="Yang L."/>
            <person name="Zhang Y."/>
            <person name="Zhao W."/>
            <person name="Zhao X.D."/>
            <person name="Zheng Y.T."/>
            <person name="Zhou J.M."/>
            <person name="Zhu Y.B."/>
            <person name="Zhang G.J."/>
            <person name="Wang J."/>
            <person name="Yao Y.G."/>
        </authorList>
    </citation>
    <scope>NUCLEOTIDE SEQUENCE [LARGE SCALE GENOMIC DNA]</scope>
</reference>
<dbReference type="InterPro" id="IPR002190">
    <property type="entry name" value="MHD_dom"/>
</dbReference>
<sequence>MLEVVIKTYNNHFPVIFTRACRCLDVIFGIDVNEMDPTTHSYVLVNSLDVTYDDMVGDYQSMPKNGLLVMILGLIFIEGNHASEEDIWGFLNMMGMYPGREHYIYGDPSEFTRDWVQENYLEYRQMPNSDPPRYEFLWGPRAYAETSKVNVLKYMAKVKGDDFILFSGWYEQALRDDEKRAQSKIGPMVNTAAQYIAQHCPEASPDSNEG</sequence>
<reference evidence="3" key="1">
    <citation type="submission" date="2012-07" db="EMBL/GenBank/DDBJ databases">
        <title>Genome of the Chinese tree shrew, a rising model animal genetically related to primates.</title>
        <authorList>
            <person name="Zhang G."/>
            <person name="Fan Y."/>
            <person name="Yao Y."/>
            <person name="Huang Z."/>
        </authorList>
    </citation>
    <scope>NUCLEOTIDE SEQUENCE [LARGE SCALE GENOMIC DNA]</scope>
</reference>
<dbReference type="InterPro" id="IPR041899">
    <property type="entry name" value="MAGE_WH2"/>
</dbReference>
<dbReference type="SMART" id="SM01373">
    <property type="entry name" value="MAGE"/>
    <property type="match status" value="1"/>
</dbReference>
<dbReference type="eggNOG" id="KOG4562">
    <property type="taxonomic scope" value="Eukaryota"/>
</dbReference>
<dbReference type="InterPro" id="IPR037445">
    <property type="entry name" value="MAGE"/>
</dbReference>
<dbReference type="InParanoid" id="L9J8M0"/>
<dbReference type="PANTHER" id="PTHR11736:SF84">
    <property type="entry name" value="MELANOMA-ASSOCIATED ANTIGEN C2"/>
    <property type="match status" value="1"/>
</dbReference>
<dbReference type="AlphaFoldDB" id="L9J8M0"/>
<dbReference type="EMBL" id="KB321176">
    <property type="protein sequence ID" value="ELW46920.1"/>
    <property type="molecule type" value="Genomic_DNA"/>
</dbReference>
<dbReference type="GO" id="GO:0005634">
    <property type="term" value="C:nucleus"/>
    <property type="evidence" value="ECO:0007669"/>
    <property type="project" value="TreeGrafter"/>
</dbReference>
<dbReference type="GO" id="GO:0000122">
    <property type="term" value="P:negative regulation of transcription by RNA polymerase II"/>
    <property type="evidence" value="ECO:0007669"/>
    <property type="project" value="TreeGrafter"/>
</dbReference>
<dbReference type="Gene3D" id="1.10.10.1200">
    <property type="entry name" value="MAGE homology domain, winged helix WH1 motif"/>
    <property type="match status" value="1"/>
</dbReference>
<name>L9J8M0_TUPCH</name>
<gene>
    <name evidence="2" type="ORF">TREES_T100012444</name>
</gene>
<dbReference type="Gene3D" id="1.10.10.1210">
    <property type="entry name" value="MAGE homology domain, winged helix WH2 motif"/>
    <property type="match status" value="1"/>
</dbReference>
<keyword evidence="3" id="KW-1185">Reference proteome</keyword>
<dbReference type="PROSITE" id="PS50838">
    <property type="entry name" value="MAGE"/>
    <property type="match status" value="1"/>
</dbReference>
<proteinExistence type="predicted"/>
<feature type="domain" description="MAGE" evidence="1">
    <location>
        <begin position="1"/>
        <end position="173"/>
    </location>
</feature>
<dbReference type="STRING" id="246437.L9J8M0"/>
<dbReference type="Proteomes" id="UP000011518">
    <property type="component" value="Unassembled WGS sequence"/>
</dbReference>
<organism evidence="2 3">
    <name type="scientific">Tupaia chinensis</name>
    <name type="common">Chinese tree shrew</name>
    <name type="synonym">Tupaia belangeri chinensis</name>
    <dbReference type="NCBI Taxonomy" id="246437"/>
    <lineage>
        <taxon>Eukaryota</taxon>
        <taxon>Metazoa</taxon>
        <taxon>Chordata</taxon>
        <taxon>Craniata</taxon>
        <taxon>Vertebrata</taxon>
        <taxon>Euteleostomi</taxon>
        <taxon>Mammalia</taxon>
        <taxon>Eutheria</taxon>
        <taxon>Euarchontoglires</taxon>
        <taxon>Scandentia</taxon>
        <taxon>Tupaiidae</taxon>
        <taxon>Tupaia</taxon>
    </lineage>
</organism>
<evidence type="ECO:0000259" key="1">
    <source>
        <dbReference type="PROSITE" id="PS50838"/>
    </source>
</evidence>